<dbReference type="Proteomes" id="UP001190700">
    <property type="component" value="Unassembled WGS sequence"/>
</dbReference>
<dbReference type="EMBL" id="LGRX02016455">
    <property type="protein sequence ID" value="KAK3262102.1"/>
    <property type="molecule type" value="Genomic_DNA"/>
</dbReference>
<feature type="transmembrane region" description="Helical" evidence="4">
    <location>
        <begin position="138"/>
        <end position="161"/>
    </location>
</feature>
<dbReference type="AlphaFoldDB" id="A0AAE0FLN5"/>
<proteinExistence type="predicted"/>
<dbReference type="GO" id="GO:0022857">
    <property type="term" value="F:transmembrane transporter activity"/>
    <property type="evidence" value="ECO:0007669"/>
    <property type="project" value="InterPro"/>
</dbReference>
<keyword evidence="3 4" id="KW-0472">Membrane</keyword>
<feature type="transmembrane region" description="Helical" evidence="4">
    <location>
        <begin position="46"/>
        <end position="66"/>
    </location>
</feature>
<keyword evidence="1 4" id="KW-0812">Transmembrane</keyword>
<reference evidence="5 6" key="1">
    <citation type="journal article" date="2015" name="Genome Biol. Evol.">
        <title>Comparative Genomics of a Bacterivorous Green Alga Reveals Evolutionary Causalities and Consequences of Phago-Mixotrophic Mode of Nutrition.</title>
        <authorList>
            <person name="Burns J.A."/>
            <person name="Paasch A."/>
            <person name="Narechania A."/>
            <person name="Kim E."/>
        </authorList>
    </citation>
    <scope>NUCLEOTIDE SEQUENCE [LARGE SCALE GENOMIC DNA]</scope>
    <source>
        <strain evidence="5 6">PLY_AMNH</strain>
    </source>
</reference>
<evidence type="ECO:0000256" key="1">
    <source>
        <dbReference type="ARBA" id="ARBA00022692"/>
    </source>
</evidence>
<feature type="transmembrane region" description="Helical" evidence="4">
    <location>
        <begin position="181"/>
        <end position="200"/>
    </location>
</feature>
<evidence type="ECO:0000256" key="4">
    <source>
        <dbReference type="SAM" id="Phobius"/>
    </source>
</evidence>
<feature type="transmembrane region" description="Helical" evidence="4">
    <location>
        <begin position="12"/>
        <end position="34"/>
    </location>
</feature>
<accession>A0AAE0FLN5</accession>
<dbReference type="InterPro" id="IPR030184">
    <property type="entry name" value="WAT1-related"/>
</dbReference>
<feature type="transmembrane region" description="Helical" evidence="4">
    <location>
        <begin position="107"/>
        <end position="126"/>
    </location>
</feature>
<name>A0AAE0FLN5_9CHLO</name>
<sequence length="250" mass="26229">MDDRNSMIQRLVVFGQLTLAQLIWSGMHIALLPALREGVTPLALSVMRELVAVPCLALPTLLFTPAMQNISEKLTWRLLRLCAISGLCTAFARVAICVGVGMAGPVISAAVMPITPLVTFGLSLMLQVETVQPFAASGALQLVGLFVSVVAAVLICVDTGGPVVLGATDSASDSPGAGTNVSYGTIICIANTVAAGLGFLVQRVVLQELDLFVTITLQTVFSLIWQALAGLLMLPLSDWVLDWNVAVAIS</sequence>
<protein>
    <recommendedName>
        <fullName evidence="7">WAT1-related protein</fullName>
    </recommendedName>
</protein>
<feature type="transmembrane region" description="Helical" evidence="4">
    <location>
        <begin position="78"/>
        <end position="101"/>
    </location>
</feature>
<organism evidence="5 6">
    <name type="scientific">Cymbomonas tetramitiformis</name>
    <dbReference type="NCBI Taxonomy" id="36881"/>
    <lineage>
        <taxon>Eukaryota</taxon>
        <taxon>Viridiplantae</taxon>
        <taxon>Chlorophyta</taxon>
        <taxon>Pyramimonadophyceae</taxon>
        <taxon>Pyramimonadales</taxon>
        <taxon>Pyramimonadaceae</taxon>
        <taxon>Cymbomonas</taxon>
    </lineage>
</organism>
<keyword evidence="2 4" id="KW-1133">Transmembrane helix</keyword>
<evidence type="ECO:0000256" key="2">
    <source>
        <dbReference type="ARBA" id="ARBA00022989"/>
    </source>
</evidence>
<gene>
    <name evidence="5" type="ORF">CYMTET_29021</name>
</gene>
<evidence type="ECO:0000313" key="5">
    <source>
        <dbReference type="EMBL" id="KAK3262102.1"/>
    </source>
</evidence>
<evidence type="ECO:0000313" key="6">
    <source>
        <dbReference type="Proteomes" id="UP001190700"/>
    </source>
</evidence>
<dbReference type="GO" id="GO:0016020">
    <property type="term" value="C:membrane"/>
    <property type="evidence" value="ECO:0007669"/>
    <property type="project" value="InterPro"/>
</dbReference>
<evidence type="ECO:0008006" key="7">
    <source>
        <dbReference type="Google" id="ProtNLM"/>
    </source>
</evidence>
<dbReference type="PANTHER" id="PTHR31218">
    <property type="entry name" value="WAT1-RELATED PROTEIN"/>
    <property type="match status" value="1"/>
</dbReference>
<feature type="transmembrane region" description="Helical" evidence="4">
    <location>
        <begin position="212"/>
        <end position="234"/>
    </location>
</feature>
<evidence type="ECO:0000256" key="3">
    <source>
        <dbReference type="ARBA" id="ARBA00023136"/>
    </source>
</evidence>
<keyword evidence="6" id="KW-1185">Reference proteome</keyword>
<comment type="caution">
    <text evidence="5">The sequence shown here is derived from an EMBL/GenBank/DDBJ whole genome shotgun (WGS) entry which is preliminary data.</text>
</comment>